<dbReference type="CDD" id="cd01644">
    <property type="entry name" value="RT_pepA17"/>
    <property type="match status" value="1"/>
</dbReference>
<dbReference type="Proteomes" id="UP001549921">
    <property type="component" value="Unassembled WGS sequence"/>
</dbReference>
<evidence type="ECO:0000256" key="2">
    <source>
        <dbReference type="SAM" id="Phobius"/>
    </source>
</evidence>
<protein>
    <recommendedName>
        <fullName evidence="3">Integrase catalytic domain-containing protein</fullName>
    </recommendedName>
</protein>
<accession>A0ABD0S3K4</accession>
<sequence length="2485" mass="285549">MEGIILQQQEIIALIEQVNANFKKDPSDRKSIEYIAKRLERLDEHWHNFECNHEQLLTFGDKSHEYFTRDMYKQVREYYQATRDLIANFKGKVTLTSDAKCSTEQTESTSMLKKLMSQQKTNFKAFLRQINYCVLDELEEKWELEDELRSIQARWDTIDKLHWQIDNLLEEADPGYDEEYNENDIRYRSIKRKLNQKLSSTDHLKESTPKMEIPTFVGNYTQWPTFYDLFKEAIHFNNTISKSQKMQHLKSKVKGEAERLIQHLHISADNYDAAWDILCQRYNNKQLLFTKQIEVFLNQPLIQKQTSYEIRKLHDISKECLHAINNLGIDTYSWSPLLVHLISKKLDNETYRDYQESRKKPRELADLDELFSFLEAKFIALEPITKVQQTNMTQKTTMTNKNDKIDSNKSNKSYPNSKKPTFTRAYHTNYKSVKCPLCNFDHALYQCRKFASMTPDAKLDTVVKYNMCKNCLYTHELGICKSVNRCKSCNAAHNTLLHDAICFKPSTSNANISSSRTTEQHQKNANHVDSENEEMLLTTVQVGVKSADGSYVTLNALLDQGSQITLVTENAAQRLGLRRQHINASVTGVGIAAKKGRGKVTLECRSIYDNYEFVTEALVMSKVVNNLPNTSLPNNEYSYLQGIQLADPEYHVSKPIDILFDVKVYSEIIMSGLLRGKTNEPIAQQTKLGWILSGNVSSTFNCHVVISNMEDMSRFWEIEEVTDNNMTKLTEREQWCEDFYESTTKRGQDGRYEVRLPMTEKFEERLGPSKPKAIAQFRQLESRLLKNEQLNDNYKMFMEEYITLGHMKKCVTKKEPSCFLPHHDVHKQESTTTKLRVVFNASSKTQSGYSLNDLMECGPKLHNDIQGLLINWRSFRFVYSADCEKMYRMILVHENDQHLQKIIWRDSPQNPIQEYQLCTLTYGTKAAPFLALRTMKQLAKDEAEKYPLAAQVLLNNVYVDDLLAGHNQLDIAKQTQQQLIDMLQGAGINLRKWSSNSSELLHHLSKDQLNPSVIDFKHAESTKTLGLRWEPTTDSFKFQSKLDHDIDINTTKYTKRMMLSDISKLFDPLGWLSPITIKAKLLFQRAWSSSIGWDDVIADDILCEWVKLRADLKNIDKFEIPRWVGNTERPIQLHGFSDASEKGLACSVYVKTIDEKGHNIIRLLAAKTKLAPVKKPVSLPRLELCASVLLTKLVKKILTSMPDNLQIQIYGYTDSMVVLGWLQGDISRWKTFVANRVKEIIDIMPASSWRHTKSEDNAADCATRGMTPSQLINHSLWWEGPGWLNGDILPEVKMCDPPKIETKIKKQALSVQLTPSSIILDIVNKHSSLTRASRIICWISRFIQRTRRISDVALSEHLTANEMRVARQLIIRTVQSQHFSEDIARLKAKQNLKSKSTLLTLNPFLDDDDILRVGGRLQHSKLSYNKKHPVLVPHDSHLTRLIINEAHSATLHGGASLTLSHCRDLYWIISGIRAVKKQIRQCIKCQRFKAQSQHQLMANLPEPRVTPSKPFTHTGVDFTGYVDIKANKGRGIKTLKGYISVFVCFSTKAVHLELVADLSAAAFLAAFKRMCARRGMPKHMYSDNGTNFVGAAKVLTKEYKEALKTINTECVSDISNMGVTWHFNAPAWPSAGGLWESSVKSVKHHLKRVIGEQKLTFEEFYTLLTQIEACLNSRPLYALSENIEEDVMTPGHFLVGEPLLAAPLSDPEEPMNMHTRWLMIEKMHKSFWKKWSAEYLHHLQKRTKWQHDRPDLQIDDIVLINEDNMPPSKWALAKIVDVHPGKDGHVRVVTLKTKNGTIKRPIVKLTPLPVRQESDNTDPTNTDSKEDKPTSQDQNRCRRVRKRPNVLLATLILLMTFITPSVQEMSNVTTIGTNTTLYFDKIADMRIVQDQWKMVVYYNMTNYWQSMTDIQNYLGHLKNICKDDITFRPILSQFDHELNEMTHYNDLLQTQVTNRVKRGLVNAIGNIANSLFGVLDDKFAEQYEKDIETVRKTESHLFKMLKNQTSILEAENNILKRNEGIMNQHFTYINQILKNMSQEINDVKQANANHLKMFYIITTALSTDVIITNLRRIQETLIDTITNIYHGQLDIHLISPSQLQNQLNIISGQLQGELVIPTDNIKDLYQLLQVHVKVTKTYLIMEIKIPLLSHDQFELDKIISLPWMNDKRTVYNIPSTPYIAVNMKKDMIMPINDNDLHSCIKFNSILLCYENHPIYNVHFDQSLCDMRLFKNNDKQTYCRSEITLCSDRWIKLQSTGAWLYSCCRECSVRILCPAGLETKYLQGNGVIDIGQGCVVKGDIFTIHAQHDYANKMYLQKKIDIPALHKYTSSLNDIISTSMNENMVQNLETHDQLFDEIKQRIEVLKSQDLQQLQDSSAVHYSTIYAILAMLIVIFGVYIGCKLRGRCIPTRWPPRAARGERAVSLELNRSQGVSASANSVSAVCDSELRANTTMPSGLDMSGSVLSVDRATSPTFTRTIKFKNLPEP</sequence>
<feature type="region of interest" description="Disordered" evidence="1">
    <location>
        <begin position="1804"/>
        <end position="1839"/>
    </location>
</feature>
<feature type="transmembrane region" description="Helical" evidence="2">
    <location>
        <begin position="2376"/>
        <end position="2399"/>
    </location>
</feature>
<dbReference type="PROSITE" id="PS50994">
    <property type="entry name" value="INTEGRASE"/>
    <property type="match status" value="1"/>
</dbReference>
<dbReference type="InterPro" id="IPR036397">
    <property type="entry name" value="RNaseH_sf"/>
</dbReference>
<evidence type="ECO:0000313" key="5">
    <source>
        <dbReference type="Proteomes" id="UP001549921"/>
    </source>
</evidence>
<dbReference type="InterPro" id="IPR008042">
    <property type="entry name" value="Retrotrans_Pao"/>
</dbReference>
<dbReference type="InterPro" id="IPR001584">
    <property type="entry name" value="Integrase_cat-core"/>
</dbReference>
<dbReference type="Gene3D" id="3.30.420.10">
    <property type="entry name" value="Ribonuclease H-like superfamily/Ribonuclease H"/>
    <property type="match status" value="1"/>
</dbReference>
<reference evidence="4 5" key="1">
    <citation type="submission" date="2024-06" db="EMBL/GenBank/DDBJ databases">
        <title>A chromosome-level genome assembly of beet webworm, Loxostege sticticalis.</title>
        <authorList>
            <person name="Zhang Y."/>
        </authorList>
    </citation>
    <scope>NUCLEOTIDE SEQUENCE [LARGE SCALE GENOMIC DNA]</scope>
    <source>
        <strain evidence="4">AQ028</strain>
        <tissue evidence="4">Male pupae</tissue>
    </source>
</reference>
<dbReference type="Gene3D" id="1.10.340.70">
    <property type="match status" value="1"/>
</dbReference>
<gene>
    <name evidence="4" type="ORF">ABMA28_013098</name>
</gene>
<dbReference type="Pfam" id="PF18701">
    <property type="entry name" value="DUF5641"/>
    <property type="match status" value="1"/>
</dbReference>
<dbReference type="EMBL" id="JBEDNZ010000031">
    <property type="protein sequence ID" value="KAL0808663.1"/>
    <property type="molecule type" value="Genomic_DNA"/>
</dbReference>
<dbReference type="Pfam" id="PF12259">
    <property type="entry name" value="Baculo_F"/>
    <property type="match status" value="1"/>
</dbReference>
<keyword evidence="2" id="KW-0472">Membrane</keyword>
<dbReference type="InterPro" id="IPR040676">
    <property type="entry name" value="DUF5641"/>
</dbReference>
<dbReference type="InterPro" id="IPR012337">
    <property type="entry name" value="RNaseH-like_sf"/>
</dbReference>
<dbReference type="PANTHER" id="PTHR47331">
    <property type="entry name" value="PHD-TYPE DOMAIN-CONTAINING PROTEIN"/>
    <property type="match status" value="1"/>
</dbReference>
<dbReference type="Pfam" id="PF17921">
    <property type="entry name" value="Integrase_H2C2"/>
    <property type="match status" value="1"/>
</dbReference>
<keyword evidence="2" id="KW-1133">Transmembrane helix</keyword>
<proteinExistence type="predicted"/>
<dbReference type="GO" id="GO:0071897">
    <property type="term" value="P:DNA biosynthetic process"/>
    <property type="evidence" value="ECO:0007669"/>
    <property type="project" value="UniProtKB-ARBA"/>
</dbReference>
<dbReference type="Pfam" id="PF05380">
    <property type="entry name" value="Peptidase_A17"/>
    <property type="match status" value="1"/>
</dbReference>
<keyword evidence="2" id="KW-0812">Transmembrane</keyword>
<dbReference type="Pfam" id="PF03564">
    <property type="entry name" value="DUF1759"/>
    <property type="match status" value="1"/>
</dbReference>
<evidence type="ECO:0000313" key="4">
    <source>
        <dbReference type="EMBL" id="KAL0808663.1"/>
    </source>
</evidence>
<evidence type="ECO:0000259" key="3">
    <source>
        <dbReference type="PROSITE" id="PS50994"/>
    </source>
</evidence>
<comment type="caution">
    <text evidence="4">The sequence shown here is derived from an EMBL/GenBank/DDBJ whole genome shotgun (WGS) entry which is preliminary data.</text>
</comment>
<dbReference type="SUPFAM" id="SSF56672">
    <property type="entry name" value="DNA/RNA polymerases"/>
    <property type="match status" value="1"/>
</dbReference>
<feature type="region of interest" description="Disordered" evidence="1">
    <location>
        <begin position="394"/>
        <end position="418"/>
    </location>
</feature>
<dbReference type="PANTHER" id="PTHR47331:SF5">
    <property type="entry name" value="RIBONUCLEASE H"/>
    <property type="match status" value="1"/>
</dbReference>
<dbReference type="GO" id="GO:0042575">
    <property type="term" value="C:DNA polymerase complex"/>
    <property type="evidence" value="ECO:0007669"/>
    <property type="project" value="UniProtKB-ARBA"/>
</dbReference>
<organism evidence="4 5">
    <name type="scientific">Loxostege sticticalis</name>
    <name type="common">Beet webworm moth</name>
    <dbReference type="NCBI Taxonomy" id="481309"/>
    <lineage>
        <taxon>Eukaryota</taxon>
        <taxon>Metazoa</taxon>
        <taxon>Ecdysozoa</taxon>
        <taxon>Arthropoda</taxon>
        <taxon>Hexapoda</taxon>
        <taxon>Insecta</taxon>
        <taxon>Pterygota</taxon>
        <taxon>Neoptera</taxon>
        <taxon>Endopterygota</taxon>
        <taxon>Lepidoptera</taxon>
        <taxon>Glossata</taxon>
        <taxon>Ditrysia</taxon>
        <taxon>Pyraloidea</taxon>
        <taxon>Crambidae</taxon>
        <taxon>Pyraustinae</taxon>
        <taxon>Loxostege</taxon>
    </lineage>
</organism>
<dbReference type="InterPro" id="IPR043502">
    <property type="entry name" value="DNA/RNA_pol_sf"/>
</dbReference>
<dbReference type="SUPFAM" id="SSF53098">
    <property type="entry name" value="Ribonuclease H-like"/>
    <property type="match status" value="1"/>
</dbReference>
<feature type="domain" description="Integrase catalytic" evidence="3">
    <location>
        <begin position="1506"/>
        <end position="1698"/>
    </location>
</feature>
<dbReference type="InterPro" id="IPR005312">
    <property type="entry name" value="DUF1759"/>
</dbReference>
<dbReference type="InterPro" id="IPR041588">
    <property type="entry name" value="Integrase_H2C2"/>
</dbReference>
<dbReference type="InterPro" id="IPR022048">
    <property type="entry name" value="Envelope_fusion-like"/>
</dbReference>
<name>A0ABD0S3K4_LOXSC</name>
<evidence type="ECO:0000256" key="1">
    <source>
        <dbReference type="SAM" id="MobiDB-lite"/>
    </source>
</evidence>